<dbReference type="EMBL" id="VSSQ01068131">
    <property type="protein sequence ID" value="MPN20381.1"/>
    <property type="molecule type" value="Genomic_DNA"/>
</dbReference>
<reference evidence="1" key="1">
    <citation type="submission" date="2019-08" db="EMBL/GenBank/DDBJ databases">
        <authorList>
            <person name="Kucharzyk K."/>
            <person name="Murdoch R.W."/>
            <person name="Higgins S."/>
            <person name="Loffler F."/>
        </authorList>
    </citation>
    <scope>NUCLEOTIDE SEQUENCE</scope>
</reference>
<gene>
    <name evidence="1" type="ORF">SDC9_167760</name>
</gene>
<accession>A0A645G0N0</accession>
<name>A0A645G0N0_9ZZZZ</name>
<dbReference type="AlphaFoldDB" id="A0A645G0N0"/>
<protein>
    <submittedName>
        <fullName evidence="1">Uncharacterized protein</fullName>
    </submittedName>
</protein>
<evidence type="ECO:0000313" key="1">
    <source>
        <dbReference type="EMBL" id="MPN20381.1"/>
    </source>
</evidence>
<sequence>MHAAAAGIKGNIVSQNNYGISVKERMTGNQAFQFSTLDRTENISKFFMADLADRSQKLFSH</sequence>
<comment type="caution">
    <text evidence="1">The sequence shown here is derived from an EMBL/GenBank/DDBJ whole genome shotgun (WGS) entry which is preliminary data.</text>
</comment>
<organism evidence="1">
    <name type="scientific">bioreactor metagenome</name>
    <dbReference type="NCBI Taxonomy" id="1076179"/>
    <lineage>
        <taxon>unclassified sequences</taxon>
        <taxon>metagenomes</taxon>
        <taxon>ecological metagenomes</taxon>
    </lineage>
</organism>
<proteinExistence type="predicted"/>